<feature type="compositionally biased region" description="Basic residues" evidence="1">
    <location>
        <begin position="1045"/>
        <end position="1054"/>
    </location>
</feature>
<dbReference type="CDD" id="cd05467">
    <property type="entry name" value="CBM20"/>
    <property type="match status" value="1"/>
</dbReference>
<dbReference type="SMART" id="SM01065">
    <property type="entry name" value="CBM_2"/>
    <property type="match status" value="1"/>
</dbReference>
<feature type="compositionally biased region" description="Polar residues" evidence="1">
    <location>
        <begin position="1003"/>
        <end position="1015"/>
    </location>
</feature>
<dbReference type="PANTHER" id="PTHR15048">
    <property type="entry name" value="STARCH-BINDING DOMAIN-CONTAINING PROTEIN 1"/>
    <property type="match status" value="1"/>
</dbReference>
<sequence>CEVTFSVRAETSFGDRIVLVGSGDALGNWNPWDGSIELTTTEKDYPLWKSIPLKLGSSGVEYKYVRLKGDGEAVWEFDGHNRCVSPDAMTTSSVVDDGDFGEALEEAFCYPQALANKEDRGASFNLPDGNGMQLVVIGDDSAVGHGARGYNGWAAQLGKLLNQQYGYGYSNAAQIGSCVQETLKKGLVSMLPRPTPQVVIFGFSMELRWLATCPEWDRKTIYDNTMKAFSALAADAWDLGIMPVFAGLTPNSGFEKEQAKLLRDADGEMKGMGVPVLDWLHAITKGGDKFGTWTEGLAHSSMHPNTSGHEKMFSAIDINIFDPQKVTELLQKRAADLKDVTRECFNDGRGLIISYHAERKELIVENKTDDQYELNPGWGDLQASLSAAFREAPWSLRRGLYLRHSDDESSLFSVYLGDSGMLGSVGQVPPRSVARLRHIGRHLDGLPTKSQVLFCDENLQAVKTESGRLQLFNQAACEYNVHPMWYDVRQATKKMEHGVYEDLSGQAFRTAIISCHGLQSRVKVPARSAVELRRVGDLKSIDQVAVLPLGDRCSTRMLLHKIEFDGPCYPFDLTRTTSLGDVVDMVATGFEDMWNPDLLCYDGELGRIFHRKWSGLSFAHEVEYENGEDPIGNFAPIVERKRYTGRAARFDWACKNADHVLFVRTGMWISFMGLQAFEIGQARLLLISEQETSEFNGLKDFVHVRESFDPDRSEVVKFSHANLYELHQAIMLIRALLGSRQRPRDGEISSRLVRHPLHPVSLAVDVQGASRTTWTTEVSAEMSHPPSEPGERVATQKEPGGSGLRTLSAEDKLRIGNLIKVLAQERKDKEELQQMLGQQASKMQDMEQERDRSRKKEAELVGRVARSLRLLKTCQTPFAGQGHPQAGTDADSKQRDDGEQPTQTRTQDCTTVQADLESSRCNALQDAEPQHVEDAELSTRPAKTLKVFSLKPPQLSLLQRYLSIQEESHCDAVPSASGPLPKRQWTPERARHPTFMADAAVQTPPSEATQISASSPRRRESLQQPKVVSPRVIQDPSPQRLRLGAPRRWRHRDRCKPEASDPNNHFASASSWSAQASLASPAISQSALQRRSQQPGPGSPSQLRCSEESDGLRLGSPVPCTRPGQDPCYSSDLGPTGLSWAPLRLDSYYAANMFDVIDSLESSPSAWGSEKARSQPVAIAEELRRLQRELVAIEHRVQKGSKVESALKPVKQAGQVSSPWLKAAVGHCASEDELELSREIDDVLHLLREKVSDKTLEVSSDGQQRFY</sequence>
<feature type="region of interest" description="Disordered" evidence="1">
    <location>
        <begin position="830"/>
        <end position="860"/>
    </location>
</feature>
<dbReference type="PROSITE" id="PS51166">
    <property type="entry name" value="CBM20"/>
    <property type="match status" value="1"/>
</dbReference>
<dbReference type="EMBL" id="CAJNJA010087696">
    <property type="protein sequence ID" value="CAE7939022.1"/>
    <property type="molecule type" value="Genomic_DNA"/>
</dbReference>
<dbReference type="InterPro" id="IPR013784">
    <property type="entry name" value="Carb-bd-like_fold"/>
</dbReference>
<evidence type="ECO:0000313" key="3">
    <source>
        <dbReference type="EMBL" id="CAE7939022.1"/>
    </source>
</evidence>
<accession>A0A813C7A8</accession>
<feature type="region of interest" description="Disordered" evidence="1">
    <location>
        <begin position="875"/>
        <end position="909"/>
    </location>
</feature>
<feature type="region of interest" description="Disordered" evidence="1">
    <location>
        <begin position="997"/>
        <end position="1119"/>
    </location>
</feature>
<gene>
    <name evidence="3" type="primary">glaA</name>
    <name evidence="3" type="ORF">SNEC2469_LOCUS33379</name>
</gene>
<evidence type="ECO:0000256" key="1">
    <source>
        <dbReference type="SAM" id="MobiDB-lite"/>
    </source>
</evidence>
<feature type="compositionally biased region" description="Polar residues" evidence="1">
    <location>
        <begin position="1083"/>
        <end position="1104"/>
    </location>
</feature>
<dbReference type="InterPro" id="IPR002044">
    <property type="entry name" value="CBM20"/>
</dbReference>
<dbReference type="GO" id="GO:2001070">
    <property type="term" value="F:starch binding"/>
    <property type="evidence" value="ECO:0007669"/>
    <property type="project" value="InterPro"/>
</dbReference>
<dbReference type="Proteomes" id="UP000601435">
    <property type="component" value="Unassembled WGS sequence"/>
</dbReference>
<keyword evidence="4" id="KW-1185">Reference proteome</keyword>
<name>A0A813C7A8_9DINO</name>
<feature type="region of interest" description="Disordered" evidence="1">
    <location>
        <begin position="775"/>
        <end position="808"/>
    </location>
</feature>
<feature type="compositionally biased region" description="Low complexity" evidence="1">
    <location>
        <begin position="1067"/>
        <end position="1082"/>
    </location>
</feature>
<evidence type="ECO:0000259" key="2">
    <source>
        <dbReference type="PROSITE" id="PS51166"/>
    </source>
</evidence>
<proteinExistence type="predicted"/>
<comment type="caution">
    <text evidence="3">The sequence shown here is derived from an EMBL/GenBank/DDBJ whole genome shotgun (WGS) entry which is preliminary data.</text>
</comment>
<dbReference type="AlphaFoldDB" id="A0A813C7A8"/>
<protein>
    <submittedName>
        <fullName evidence="3">GlaA protein</fullName>
    </submittedName>
</protein>
<evidence type="ECO:0000313" key="4">
    <source>
        <dbReference type="Proteomes" id="UP000601435"/>
    </source>
</evidence>
<dbReference type="OrthoDB" id="416528at2759"/>
<reference evidence="3" key="1">
    <citation type="submission" date="2021-02" db="EMBL/GenBank/DDBJ databases">
        <authorList>
            <person name="Dougan E. K."/>
            <person name="Rhodes N."/>
            <person name="Thang M."/>
            <person name="Chan C."/>
        </authorList>
    </citation>
    <scope>NUCLEOTIDE SEQUENCE</scope>
</reference>
<dbReference type="Gene3D" id="3.40.50.1110">
    <property type="entry name" value="SGNH hydrolase"/>
    <property type="match status" value="1"/>
</dbReference>
<dbReference type="InterPro" id="IPR036514">
    <property type="entry name" value="SGNH_hydro_sf"/>
</dbReference>
<feature type="compositionally biased region" description="Polar residues" evidence="1">
    <location>
        <begin position="900"/>
        <end position="909"/>
    </location>
</feature>
<organism evidence="3 4">
    <name type="scientific">Symbiodinium necroappetens</name>
    <dbReference type="NCBI Taxonomy" id="1628268"/>
    <lineage>
        <taxon>Eukaryota</taxon>
        <taxon>Sar</taxon>
        <taxon>Alveolata</taxon>
        <taxon>Dinophyceae</taxon>
        <taxon>Suessiales</taxon>
        <taxon>Symbiodiniaceae</taxon>
        <taxon>Symbiodinium</taxon>
    </lineage>
</organism>
<feature type="non-terminal residue" evidence="3">
    <location>
        <position position="1267"/>
    </location>
</feature>
<feature type="compositionally biased region" description="Basic and acidic residues" evidence="1">
    <location>
        <begin position="844"/>
        <end position="860"/>
    </location>
</feature>
<dbReference type="SUPFAM" id="SSF52266">
    <property type="entry name" value="SGNH hydrolase"/>
    <property type="match status" value="1"/>
</dbReference>
<dbReference type="Gene3D" id="2.60.40.10">
    <property type="entry name" value="Immunoglobulins"/>
    <property type="match status" value="1"/>
</dbReference>
<dbReference type="CDD" id="cd00229">
    <property type="entry name" value="SGNH_hydrolase"/>
    <property type="match status" value="1"/>
</dbReference>
<dbReference type="Pfam" id="PF00686">
    <property type="entry name" value="CBM_20"/>
    <property type="match status" value="1"/>
</dbReference>
<dbReference type="SUPFAM" id="SSF49452">
    <property type="entry name" value="Starch-binding domain-like"/>
    <property type="match status" value="1"/>
</dbReference>
<dbReference type="PANTHER" id="PTHR15048:SF0">
    <property type="entry name" value="STARCH-BINDING DOMAIN-CONTAINING PROTEIN 1"/>
    <property type="match status" value="1"/>
</dbReference>
<dbReference type="GO" id="GO:0016020">
    <property type="term" value="C:membrane"/>
    <property type="evidence" value="ECO:0007669"/>
    <property type="project" value="TreeGrafter"/>
</dbReference>
<feature type="domain" description="CBM20" evidence="2">
    <location>
        <begin position="1"/>
        <end position="102"/>
    </location>
</feature>
<dbReference type="InterPro" id="IPR013783">
    <property type="entry name" value="Ig-like_fold"/>
</dbReference>